<proteinExistence type="predicted"/>
<dbReference type="PANTHER" id="PTHR12746">
    <property type="entry name" value="NONSENSE-MEDIATED MRNA DECAY PROTEIN 3"/>
    <property type="match status" value="1"/>
</dbReference>
<name>A0A7Z7AZ19_9EURY</name>
<feature type="domain" description="Nmd3 N-terminal" evidence="1">
    <location>
        <begin position="11"/>
        <end position="243"/>
    </location>
</feature>
<dbReference type="RefSeq" id="WP_238380833.1">
    <property type="nucleotide sequence ID" value="NZ_FNCA01000010.1"/>
</dbReference>
<organism evidence="2 3">
    <name type="scientific">Methanolobus vulcani</name>
    <dbReference type="NCBI Taxonomy" id="38026"/>
    <lineage>
        <taxon>Archaea</taxon>
        <taxon>Methanobacteriati</taxon>
        <taxon>Methanobacteriota</taxon>
        <taxon>Stenosarchaea group</taxon>
        <taxon>Methanomicrobia</taxon>
        <taxon>Methanosarcinales</taxon>
        <taxon>Methanosarcinaceae</taxon>
        <taxon>Methanolobus</taxon>
    </lineage>
</organism>
<dbReference type="PANTHER" id="PTHR12746:SF2">
    <property type="entry name" value="60S RIBOSOMAL EXPORT PROTEIN NMD3"/>
    <property type="match status" value="1"/>
</dbReference>
<gene>
    <name evidence="2" type="ORF">SAMN04488589_2577</name>
</gene>
<dbReference type="InterPro" id="IPR039768">
    <property type="entry name" value="Nmd3"/>
</dbReference>
<evidence type="ECO:0000313" key="3">
    <source>
        <dbReference type="Proteomes" id="UP000199259"/>
    </source>
</evidence>
<keyword evidence="3" id="KW-1185">Reference proteome</keyword>
<dbReference type="Pfam" id="PF04981">
    <property type="entry name" value="NMD3"/>
    <property type="match status" value="1"/>
</dbReference>
<sequence length="354" mass="39621">MVSEPMNNTVCPKCGKPTTKLFQGKCKECFLENFTLAEIAPVLHAKLCPTCGARNVKNKWVDQGSLEEIVIHTAEDALFVHEMAEDIEIYIEPRALTPYMYKVHIEVDALLLDEMFHQELETEVRVVRESCDMCSRISGGYFEAIIQIRATNRIPGDEEKQECINIANSVLERLVNKGDRLAFISSSLEIKEGVDLYVGSSNAAKHICKEINSRLGGSFTESASLQGRKDGKDMYRITYSLRLPEFMPQDIIDYKGRIIEIRKFSKNVTGMDVETGARFTATPDELQGATLIAKRNDLPKTMLVAIENDDLMVLDPDTYETVTVKRPVMFSAEPGTEVPVVKTEKGLLAIADLS</sequence>
<accession>A0A7Z7AZ19</accession>
<dbReference type="GO" id="GO:0043023">
    <property type="term" value="F:ribosomal large subunit binding"/>
    <property type="evidence" value="ECO:0007669"/>
    <property type="project" value="InterPro"/>
</dbReference>
<dbReference type="Proteomes" id="UP000199259">
    <property type="component" value="Unassembled WGS sequence"/>
</dbReference>
<dbReference type="GO" id="GO:0005737">
    <property type="term" value="C:cytoplasm"/>
    <property type="evidence" value="ECO:0007669"/>
    <property type="project" value="TreeGrafter"/>
</dbReference>
<comment type="caution">
    <text evidence="2">The sequence shown here is derived from an EMBL/GenBank/DDBJ whole genome shotgun (WGS) entry which is preliminary data.</text>
</comment>
<dbReference type="AlphaFoldDB" id="A0A7Z7AZ19"/>
<protein>
    <submittedName>
        <fullName evidence="2">Nonsense-mediated mRNA decay protein 3</fullName>
    </submittedName>
</protein>
<dbReference type="InterPro" id="IPR007064">
    <property type="entry name" value="Nmd3_N"/>
</dbReference>
<evidence type="ECO:0000313" key="2">
    <source>
        <dbReference type="EMBL" id="SDG27026.1"/>
    </source>
</evidence>
<reference evidence="2 3" key="1">
    <citation type="submission" date="2016-10" db="EMBL/GenBank/DDBJ databases">
        <authorList>
            <person name="Varghese N."/>
            <person name="Submissions S."/>
        </authorList>
    </citation>
    <scope>NUCLEOTIDE SEQUENCE [LARGE SCALE GENOMIC DNA]</scope>
    <source>
        <strain evidence="2 3">PL 12/M</strain>
    </source>
</reference>
<dbReference type="EMBL" id="FNCA01000010">
    <property type="protein sequence ID" value="SDG27026.1"/>
    <property type="molecule type" value="Genomic_DNA"/>
</dbReference>
<evidence type="ECO:0000259" key="1">
    <source>
        <dbReference type="Pfam" id="PF04981"/>
    </source>
</evidence>